<dbReference type="Proteomes" id="UP001500307">
    <property type="component" value="Unassembled WGS sequence"/>
</dbReference>
<dbReference type="Pfam" id="PF20903">
    <property type="entry name" value="SPL"/>
    <property type="match status" value="1"/>
</dbReference>
<evidence type="ECO:0000313" key="2">
    <source>
        <dbReference type="Proteomes" id="UP001500307"/>
    </source>
</evidence>
<organism evidence="1 2">
    <name type="scientific">Micromonospora coerulea</name>
    <dbReference type="NCBI Taxonomy" id="47856"/>
    <lineage>
        <taxon>Bacteria</taxon>
        <taxon>Bacillati</taxon>
        <taxon>Actinomycetota</taxon>
        <taxon>Actinomycetes</taxon>
        <taxon>Micromonosporales</taxon>
        <taxon>Micromonosporaceae</taxon>
        <taxon>Micromonospora</taxon>
    </lineage>
</organism>
<reference evidence="2" key="1">
    <citation type="journal article" date="2019" name="Int. J. Syst. Evol. Microbiol.">
        <title>The Global Catalogue of Microorganisms (GCM) 10K type strain sequencing project: providing services to taxonomists for standard genome sequencing and annotation.</title>
        <authorList>
            <consortium name="The Broad Institute Genomics Platform"/>
            <consortium name="The Broad Institute Genome Sequencing Center for Infectious Disease"/>
            <person name="Wu L."/>
            <person name="Ma J."/>
        </authorList>
    </citation>
    <scope>NUCLEOTIDE SEQUENCE [LARGE SCALE GENOMIC DNA]</scope>
    <source>
        <strain evidence="2">JCM 3175</strain>
    </source>
</reference>
<accession>A0ABP8S666</accession>
<dbReference type="Gene3D" id="3.80.30.30">
    <property type="match status" value="1"/>
</dbReference>
<dbReference type="RefSeq" id="WP_346116166.1">
    <property type="nucleotide sequence ID" value="NZ_BAABGU010000002.1"/>
</dbReference>
<dbReference type="InterPro" id="IPR049539">
    <property type="entry name" value="SPL"/>
</dbReference>
<gene>
    <name evidence="1" type="ORF">GCM10023176_06390</name>
</gene>
<comment type="caution">
    <text evidence="1">The sequence shown here is derived from an EMBL/GenBank/DDBJ whole genome shotgun (WGS) entry which is preliminary data.</text>
</comment>
<sequence length="105" mass="12068">MPLPDWRAHYGELLDSVAAAVDGVSGLDLTAELITHRFTPGSKEVLLGWYPRTTLEMDEASRTRKYGKFGAVKYVYPRDTMAELRSWFERELAGRLPACRVRYWT</sequence>
<keyword evidence="2" id="KW-1185">Reference proteome</keyword>
<proteinExistence type="predicted"/>
<name>A0ABP8S666_9ACTN</name>
<evidence type="ECO:0000313" key="1">
    <source>
        <dbReference type="EMBL" id="GAA4563121.1"/>
    </source>
</evidence>
<dbReference type="EMBL" id="BAABGU010000002">
    <property type="protein sequence ID" value="GAA4563121.1"/>
    <property type="molecule type" value="Genomic_DNA"/>
</dbReference>
<protein>
    <submittedName>
        <fullName evidence="1">Uncharacterized protein</fullName>
    </submittedName>
</protein>